<dbReference type="PANTHER" id="PTHR47811:SF1">
    <property type="entry name" value="TRNA PSEUDOURIDINE SYNTHASE D"/>
    <property type="match status" value="1"/>
</dbReference>
<dbReference type="EMBL" id="VCBC01000008">
    <property type="protein sequence ID" value="TLU65050.1"/>
    <property type="molecule type" value="Genomic_DNA"/>
</dbReference>
<dbReference type="OrthoDB" id="1550679at2"/>
<dbReference type="PANTHER" id="PTHR47811">
    <property type="entry name" value="TRNA PSEUDOURIDINE SYNTHASE D"/>
    <property type="match status" value="1"/>
</dbReference>
<dbReference type="InterPro" id="IPR011760">
    <property type="entry name" value="PsdUridine_synth_TruD_insert"/>
</dbReference>
<proteinExistence type="inferred from homology"/>
<keyword evidence="3 4" id="KW-0413">Isomerase</keyword>
<evidence type="ECO:0000256" key="4">
    <source>
        <dbReference type="HAMAP-Rule" id="MF_01082"/>
    </source>
</evidence>
<dbReference type="AlphaFoldDB" id="A0A5R9IHN7"/>
<dbReference type="GO" id="GO:0005829">
    <property type="term" value="C:cytosol"/>
    <property type="evidence" value="ECO:0007669"/>
    <property type="project" value="TreeGrafter"/>
</dbReference>
<gene>
    <name evidence="4 6" type="primary">truD</name>
    <name evidence="6" type="ORF">FE810_08970</name>
</gene>
<dbReference type="GO" id="GO:0160150">
    <property type="term" value="F:tRNA pseudouridine(13) synthase activity"/>
    <property type="evidence" value="ECO:0007669"/>
    <property type="project" value="UniProtKB-EC"/>
</dbReference>
<evidence type="ECO:0000256" key="1">
    <source>
        <dbReference type="ARBA" id="ARBA00007953"/>
    </source>
</evidence>
<dbReference type="Proteomes" id="UP000307790">
    <property type="component" value="Unassembled WGS sequence"/>
</dbReference>
<dbReference type="Gene3D" id="3.30.2340.10">
    <property type="entry name" value="TruD, insertion domain"/>
    <property type="match status" value="1"/>
</dbReference>
<keyword evidence="7" id="KW-1185">Reference proteome</keyword>
<dbReference type="HAMAP" id="MF_01082">
    <property type="entry name" value="TruD"/>
    <property type="match status" value="1"/>
</dbReference>
<dbReference type="InterPro" id="IPR020119">
    <property type="entry name" value="PsdUridine_synth_TruD_CS"/>
</dbReference>
<protein>
    <recommendedName>
        <fullName evidence="4">tRNA pseudouridine synthase D</fullName>
        <ecNumber evidence="4">5.4.99.27</ecNumber>
    </recommendedName>
    <alternativeName>
        <fullName evidence="4">tRNA pseudouridine(13) synthase</fullName>
    </alternativeName>
    <alternativeName>
        <fullName evidence="4">tRNA pseudouridylate synthase D</fullName>
    </alternativeName>
    <alternativeName>
        <fullName evidence="4">tRNA-uridine isomerase D</fullName>
    </alternativeName>
</protein>
<dbReference type="InterPro" id="IPR050170">
    <property type="entry name" value="TruD_pseudoU_synthase"/>
</dbReference>
<comment type="catalytic activity">
    <reaction evidence="4">
        <text>uridine(13) in tRNA = pseudouridine(13) in tRNA</text>
        <dbReference type="Rhea" id="RHEA:42540"/>
        <dbReference type="Rhea" id="RHEA-COMP:10105"/>
        <dbReference type="Rhea" id="RHEA-COMP:10106"/>
        <dbReference type="ChEBI" id="CHEBI:65314"/>
        <dbReference type="ChEBI" id="CHEBI:65315"/>
        <dbReference type="EC" id="5.4.99.27"/>
    </reaction>
</comment>
<dbReference type="InterPro" id="IPR042214">
    <property type="entry name" value="TruD_catalytic"/>
</dbReference>
<dbReference type="PROSITE" id="PS01268">
    <property type="entry name" value="UPF0024"/>
    <property type="match status" value="1"/>
</dbReference>
<evidence type="ECO:0000256" key="2">
    <source>
        <dbReference type="ARBA" id="ARBA00022694"/>
    </source>
</evidence>
<organism evidence="6 7">
    <name type="scientific">Thalassotalea litorea</name>
    <dbReference type="NCBI Taxonomy" id="2020715"/>
    <lineage>
        <taxon>Bacteria</taxon>
        <taxon>Pseudomonadati</taxon>
        <taxon>Pseudomonadota</taxon>
        <taxon>Gammaproteobacteria</taxon>
        <taxon>Alteromonadales</taxon>
        <taxon>Colwelliaceae</taxon>
        <taxon>Thalassotalea</taxon>
    </lineage>
</organism>
<dbReference type="InterPro" id="IPR001656">
    <property type="entry name" value="PsdUridine_synth_TruD"/>
</dbReference>
<evidence type="ECO:0000256" key="3">
    <source>
        <dbReference type="ARBA" id="ARBA00023235"/>
    </source>
</evidence>
<comment type="function">
    <text evidence="4">Responsible for synthesis of pseudouridine from uracil-13 in transfer RNAs.</text>
</comment>
<dbReference type="EC" id="5.4.99.27" evidence="4"/>
<feature type="active site" description="Nucleophile" evidence="4">
    <location>
        <position position="82"/>
    </location>
</feature>
<reference evidence="6 7" key="1">
    <citation type="submission" date="2019-05" db="EMBL/GenBank/DDBJ databases">
        <title>Genome sequences of Thalassotalea litorea 1K03283.</title>
        <authorList>
            <person name="Zhang D."/>
        </authorList>
    </citation>
    <scope>NUCLEOTIDE SEQUENCE [LARGE SCALE GENOMIC DNA]</scope>
    <source>
        <strain evidence="6 7">MCCC 1K03283</strain>
    </source>
</reference>
<comment type="similarity">
    <text evidence="1 4">Belongs to the pseudouridine synthase TruD family.</text>
</comment>
<feature type="domain" description="TRUD" evidence="5">
    <location>
        <begin position="157"/>
        <end position="304"/>
    </location>
</feature>
<accession>A0A5R9IHN7</accession>
<keyword evidence="2 4" id="KW-0819">tRNA processing</keyword>
<dbReference type="CDD" id="cd02575">
    <property type="entry name" value="PseudoU_synth_EcTruD"/>
    <property type="match status" value="1"/>
</dbReference>
<dbReference type="InterPro" id="IPR043165">
    <property type="entry name" value="TruD_insert_sf"/>
</dbReference>
<comment type="caution">
    <text evidence="6">The sequence shown here is derived from an EMBL/GenBank/DDBJ whole genome shotgun (WGS) entry which is preliminary data.</text>
</comment>
<dbReference type="Gene3D" id="3.30.2350.20">
    <property type="entry name" value="TruD, catalytic domain"/>
    <property type="match status" value="1"/>
</dbReference>
<dbReference type="InterPro" id="IPR020103">
    <property type="entry name" value="PsdUridine_synth_cat_dom_sf"/>
</dbReference>
<dbReference type="GO" id="GO:0031119">
    <property type="term" value="P:tRNA pseudouridine synthesis"/>
    <property type="evidence" value="ECO:0007669"/>
    <property type="project" value="UniProtKB-UniRule"/>
</dbReference>
<sequence length="357" mass="40837">MNDTPQHELAYLYQRPESKGVIRHALEDFKVFEILPFEFSGEGEHLVLHIRKTGANTTFVARQLARYFKVKDALVSYAGMKDRNAVTEQFFSIHLPGKPADDISSLAIEGVEVLGKYRHNKKLKTGALSGNRFELVITGVTDIDDIYRRWVQVCKHGVPNYFGEQRFGINGNNLTQAQEMFAGKKIKDKKKRGFYLSAVRSFLFNQLVHQRIEERLFSVPQAGDVMMMSGSQSVFAIDEVSDDIRERFSQNDIDITACMWGRGQLMSTLRVEQREQAIAENYPEYCEGLETFGLKQERRRIRLMPSDADISQKDDTVTIKFTLPAGSFATTILRELVDYQDASEIRRTENHDENSGQ</sequence>
<dbReference type="SUPFAM" id="SSF55120">
    <property type="entry name" value="Pseudouridine synthase"/>
    <property type="match status" value="1"/>
</dbReference>
<evidence type="ECO:0000313" key="7">
    <source>
        <dbReference type="Proteomes" id="UP000307790"/>
    </source>
</evidence>
<dbReference type="PROSITE" id="PS50984">
    <property type="entry name" value="TRUD"/>
    <property type="match status" value="1"/>
</dbReference>
<dbReference type="GO" id="GO:0003723">
    <property type="term" value="F:RNA binding"/>
    <property type="evidence" value="ECO:0007669"/>
    <property type="project" value="InterPro"/>
</dbReference>
<name>A0A5R9IHN7_9GAMM</name>
<dbReference type="Pfam" id="PF01142">
    <property type="entry name" value="TruD"/>
    <property type="match status" value="2"/>
</dbReference>
<dbReference type="RefSeq" id="WP_138319720.1">
    <property type="nucleotide sequence ID" value="NZ_VCBC01000008.1"/>
</dbReference>
<evidence type="ECO:0000313" key="6">
    <source>
        <dbReference type="EMBL" id="TLU65050.1"/>
    </source>
</evidence>
<evidence type="ECO:0000259" key="5">
    <source>
        <dbReference type="PROSITE" id="PS50984"/>
    </source>
</evidence>
<dbReference type="NCBIfam" id="TIGR00094">
    <property type="entry name" value="tRNA_TruD_broad"/>
    <property type="match status" value="1"/>
</dbReference>